<dbReference type="Pfam" id="PF13443">
    <property type="entry name" value="HTH_26"/>
    <property type="match status" value="1"/>
</dbReference>
<feature type="domain" description="HTH cro/C1-type" evidence="1">
    <location>
        <begin position="11"/>
        <end position="64"/>
    </location>
</feature>
<comment type="caution">
    <text evidence="2">The sequence shown here is derived from an EMBL/GenBank/DDBJ whole genome shotgun (WGS) entry which is preliminary data.</text>
</comment>
<evidence type="ECO:0000313" key="2">
    <source>
        <dbReference type="EMBL" id="GHA12907.1"/>
    </source>
</evidence>
<keyword evidence="3" id="KW-1185">Reference proteome</keyword>
<proteinExistence type="predicted"/>
<dbReference type="InterPro" id="IPR010982">
    <property type="entry name" value="Lambda_DNA-bd_dom_sf"/>
</dbReference>
<protein>
    <recommendedName>
        <fullName evidence="1">HTH cro/C1-type domain-containing protein</fullName>
    </recommendedName>
</protein>
<dbReference type="SUPFAM" id="SSF47413">
    <property type="entry name" value="lambda repressor-like DNA-binding domains"/>
    <property type="match status" value="1"/>
</dbReference>
<evidence type="ECO:0000259" key="1">
    <source>
        <dbReference type="PROSITE" id="PS50943"/>
    </source>
</evidence>
<dbReference type="PROSITE" id="PS50943">
    <property type="entry name" value="HTH_CROC1"/>
    <property type="match status" value="1"/>
</dbReference>
<name>A0A918RX64_9GAMM</name>
<reference evidence="2" key="1">
    <citation type="journal article" date="2014" name="Int. J. Syst. Evol. Microbiol.">
        <title>Complete genome sequence of Corynebacterium casei LMG S-19264T (=DSM 44701T), isolated from a smear-ripened cheese.</title>
        <authorList>
            <consortium name="US DOE Joint Genome Institute (JGI-PGF)"/>
            <person name="Walter F."/>
            <person name="Albersmeier A."/>
            <person name="Kalinowski J."/>
            <person name="Ruckert C."/>
        </authorList>
    </citation>
    <scope>NUCLEOTIDE SEQUENCE</scope>
    <source>
        <strain evidence="2">KCTC 12711</strain>
    </source>
</reference>
<organism evidence="2 3">
    <name type="scientific">Arenicella chitinivorans</name>
    <dbReference type="NCBI Taxonomy" id="1329800"/>
    <lineage>
        <taxon>Bacteria</taxon>
        <taxon>Pseudomonadati</taxon>
        <taxon>Pseudomonadota</taxon>
        <taxon>Gammaproteobacteria</taxon>
        <taxon>Arenicellales</taxon>
        <taxon>Arenicellaceae</taxon>
        <taxon>Arenicella</taxon>
    </lineage>
</organism>
<accession>A0A918RX64</accession>
<dbReference type="SMART" id="SM00530">
    <property type="entry name" value="HTH_XRE"/>
    <property type="match status" value="1"/>
</dbReference>
<sequence length="243" mass="28236">MARSSQIIDVLKHELRAQGINYRELAERLSLSESTVKHMFSSKNFSLKRLDLICEILGVEISDLVRRYEARTPRMEQLSLEHEKLLVSDAPLLLVAYCVVNQWSIHDILKRYNLSEPECIRCLAQLDRMKMIDLLPENKIKLLVSSNFTWHRNGPIEQFFRREAQDRFLSGSFSGDHATRVVKIGDLSEKSILQLIDRIDNVGELYDELSSDDSKQPFGTRHGTSMVLAIRKWEFHAFKAFQR</sequence>
<dbReference type="AlphaFoldDB" id="A0A918RX64"/>
<reference evidence="2" key="2">
    <citation type="submission" date="2020-09" db="EMBL/GenBank/DDBJ databases">
        <authorList>
            <person name="Sun Q."/>
            <person name="Kim S."/>
        </authorList>
    </citation>
    <scope>NUCLEOTIDE SEQUENCE</scope>
    <source>
        <strain evidence="2">KCTC 12711</strain>
    </source>
</reference>
<dbReference type="Gene3D" id="1.10.260.40">
    <property type="entry name" value="lambda repressor-like DNA-binding domains"/>
    <property type="match status" value="1"/>
</dbReference>
<dbReference type="EMBL" id="BMXA01000004">
    <property type="protein sequence ID" value="GHA12907.1"/>
    <property type="molecule type" value="Genomic_DNA"/>
</dbReference>
<dbReference type="Proteomes" id="UP000614811">
    <property type="component" value="Unassembled WGS sequence"/>
</dbReference>
<dbReference type="GO" id="GO:0003677">
    <property type="term" value="F:DNA binding"/>
    <property type="evidence" value="ECO:0007669"/>
    <property type="project" value="InterPro"/>
</dbReference>
<evidence type="ECO:0000313" key="3">
    <source>
        <dbReference type="Proteomes" id="UP000614811"/>
    </source>
</evidence>
<dbReference type="CDD" id="cd00093">
    <property type="entry name" value="HTH_XRE"/>
    <property type="match status" value="1"/>
</dbReference>
<dbReference type="RefSeq" id="WP_189401263.1">
    <property type="nucleotide sequence ID" value="NZ_BMXA01000004.1"/>
</dbReference>
<gene>
    <name evidence="2" type="ORF">GCM10008090_23240</name>
</gene>
<dbReference type="InterPro" id="IPR001387">
    <property type="entry name" value="Cro/C1-type_HTH"/>
</dbReference>